<evidence type="ECO:0000256" key="2">
    <source>
        <dbReference type="ARBA" id="ARBA00023136"/>
    </source>
</evidence>
<evidence type="ECO:0000313" key="4">
    <source>
        <dbReference type="Proteomes" id="UP000307768"/>
    </source>
</evidence>
<evidence type="ECO:0000313" key="3">
    <source>
        <dbReference type="EMBL" id="KAA1422244.1"/>
    </source>
</evidence>
<accession>A0A5Q6RW05</accession>
<evidence type="ECO:0000256" key="1">
    <source>
        <dbReference type="ARBA" id="ARBA00004370"/>
    </source>
</evidence>
<proteinExistence type="predicted"/>
<protein>
    <recommendedName>
        <fullName evidence="5">Mce-associated membrane protein</fullName>
    </recommendedName>
</protein>
<comment type="subcellular location">
    <subcellularLocation>
        <location evidence="1">Membrane</location>
    </subcellularLocation>
</comment>
<reference evidence="3 4" key="1">
    <citation type="submission" date="2019-09" db="EMBL/GenBank/DDBJ databases">
        <title>Mumia zhuanghuii sp. nov. isolated from the intestinal contents of plateau pika (Ochotona curzoniae) in the Qinghai-Tibet plateau of China.</title>
        <authorList>
            <person name="Tian Z."/>
        </authorList>
    </citation>
    <scope>NUCLEOTIDE SEQUENCE [LARGE SCALE GENOMIC DNA]</scope>
    <source>
        <strain evidence="4">350</strain>
    </source>
</reference>
<dbReference type="PANTHER" id="PTHR37042:SF4">
    <property type="entry name" value="OUTER MEMBRANE PROTEIN RV1973"/>
    <property type="match status" value="1"/>
</dbReference>
<name>A0A5Q6RW05_9ACTN</name>
<dbReference type="OrthoDB" id="3746626at2"/>
<organism evidence="3 4">
    <name type="scientific">Mumia zhuanghuii</name>
    <dbReference type="NCBI Taxonomy" id="2585211"/>
    <lineage>
        <taxon>Bacteria</taxon>
        <taxon>Bacillati</taxon>
        <taxon>Actinomycetota</taxon>
        <taxon>Actinomycetes</taxon>
        <taxon>Propionibacteriales</taxon>
        <taxon>Nocardioidaceae</taxon>
        <taxon>Mumia</taxon>
    </lineage>
</organism>
<dbReference type="GO" id="GO:0016020">
    <property type="term" value="C:membrane"/>
    <property type="evidence" value="ECO:0007669"/>
    <property type="project" value="UniProtKB-SubCell"/>
</dbReference>
<dbReference type="AlphaFoldDB" id="A0A5Q6RW05"/>
<dbReference type="RefSeq" id="WP_149770201.1">
    <property type="nucleotide sequence ID" value="NZ_VDFQ02000004.1"/>
</dbReference>
<dbReference type="Proteomes" id="UP000307768">
    <property type="component" value="Unassembled WGS sequence"/>
</dbReference>
<keyword evidence="2" id="KW-0472">Membrane</keyword>
<dbReference type="EMBL" id="VDFQ02000004">
    <property type="protein sequence ID" value="KAA1422244.1"/>
    <property type="molecule type" value="Genomic_DNA"/>
</dbReference>
<evidence type="ECO:0008006" key="5">
    <source>
        <dbReference type="Google" id="ProtNLM"/>
    </source>
</evidence>
<dbReference type="PANTHER" id="PTHR37042">
    <property type="entry name" value="OUTER MEMBRANE PROTEIN RV1973"/>
    <property type="match status" value="1"/>
</dbReference>
<gene>
    <name evidence="3" type="ORF">FE697_013855</name>
</gene>
<sequence length="187" mass="20037">MDAARTGGRTLTRTRVLALVLVLVAVAGLAIGVRAVVRGPQIPANADTSTRQDVRAAAEKFAASVNSYDVTDLDPYVDRVTPLLTDTMAEQFEASTKDLLAQFADTEITSVGTVEQVAIESLDSDSAEVLAAITVATKPEDVQVGQPRLRWRISLVLEGDRWLVENFANVPVESEKPTATPDEEDGS</sequence>
<comment type="caution">
    <text evidence="3">The sequence shown here is derived from an EMBL/GenBank/DDBJ whole genome shotgun (WGS) entry which is preliminary data.</text>
</comment>